<dbReference type="EMBL" id="JAULSR010000005">
    <property type="protein sequence ID" value="KAK0617866.1"/>
    <property type="molecule type" value="Genomic_DNA"/>
</dbReference>
<accession>A0AA39WM34</accession>
<evidence type="ECO:0000313" key="2">
    <source>
        <dbReference type="EMBL" id="KAK0617866.1"/>
    </source>
</evidence>
<comment type="caution">
    <text evidence="2">The sequence shown here is derived from an EMBL/GenBank/DDBJ whole genome shotgun (WGS) entry which is preliminary data.</text>
</comment>
<evidence type="ECO:0000256" key="1">
    <source>
        <dbReference type="SAM" id="MobiDB-lite"/>
    </source>
</evidence>
<dbReference type="Pfam" id="PF22586">
    <property type="entry name" value="ANCHR-like_BBOX"/>
    <property type="match status" value="1"/>
</dbReference>
<feature type="compositionally biased region" description="Basic and acidic residues" evidence="1">
    <location>
        <begin position="200"/>
        <end position="238"/>
    </location>
</feature>
<reference evidence="2" key="1">
    <citation type="submission" date="2023-06" db="EMBL/GenBank/DDBJ databases">
        <title>Genome-scale phylogeny and comparative genomics of the fungal order Sordariales.</title>
        <authorList>
            <consortium name="Lawrence Berkeley National Laboratory"/>
            <person name="Hensen N."/>
            <person name="Bonometti L."/>
            <person name="Westerberg I."/>
            <person name="Brannstrom I.O."/>
            <person name="Guillou S."/>
            <person name="Cros-Aarteil S."/>
            <person name="Calhoun S."/>
            <person name="Haridas S."/>
            <person name="Kuo A."/>
            <person name="Mondo S."/>
            <person name="Pangilinan J."/>
            <person name="Riley R."/>
            <person name="LaButti K."/>
            <person name="Andreopoulos B."/>
            <person name="Lipzen A."/>
            <person name="Chen C."/>
            <person name="Yanf M."/>
            <person name="Daum C."/>
            <person name="Ng V."/>
            <person name="Clum A."/>
            <person name="Steindorff A."/>
            <person name="Ohm R."/>
            <person name="Martin F."/>
            <person name="Silar P."/>
            <person name="Natvig D."/>
            <person name="Lalanne C."/>
            <person name="Gautier V."/>
            <person name="Ament-velasquez S.L."/>
            <person name="Kruys A."/>
            <person name="Hutchinson M.I."/>
            <person name="Powell A.J."/>
            <person name="Barry K."/>
            <person name="Miller A.N."/>
            <person name="Grigoriev I.V."/>
            <person name="Debuchy R."/>
            <person name="Gladieux P."/>
            <person name="Thoren M.H."/>
            <person name="Johannesson H."/>
        </authorList>
    </citation>
    <scope>NUCLEOTIDE SEQUENCE</scope>
    <source>
        <strain evidence="2">SMH3391-2</strain>
    </source>
</reference>
<dbReference type="CDD" id="cd19817">
    <property type="entry name" value="Bbox1_ANCHR-like"/>
    <property type="match status" value="1"/>
</dbReference>
<dbReference type="AlphaFoldDB" id="A0AA39WM34"/>
<dbReference type="SUPFAM" id="SSF57845">
    <property type="entry name" value="B-box zinc-binding domain"/>
    <property type="match status" value="1"/>
</dbReference>
<feature type="compositionally biased region" description="Pro residues" evidence="1">
    <location>
        <begin position="77"/>
        <end position="92"/>
    </location>
</feature>
<feature type="compositionally biased region" description="Low complexity" evidence="1">
    <location>
        <begin position="139"/>
        <end position="150"/>
    </location>
</feature>
<dbReference type="PANTHER" id="PTHR46603:SF1">
    <property type="entry name" value="ABSCISSION_NOCUT CHECKPOINT REGULATOR"/>
    <property type="match status" value="1"/>
</dbReference>
<feature type="region of interest" description="Disordered" evidence="1">
    <location>
        <begin position="139"/>
        <end position="303"/>
    </location>
</feature>
<feature type="compositionally biased region" description="Low complexity" evidence="1">
    <location>
        <begin position="239"/>
        <end position="251"/>
    </location>
</feature>
<dbReference type="Proteomes" id="UP001174934">
    <property type="component" value="Unassembled WGS sequence"/>
</dbReference>
<dbReference type="PANTHER" id="PTHR46603">
    <property type="entry name" value="ABSCISSION/NOCUT CHECKPOINT REGULATOR"/>
    <property type="match status" value="1"/>
</dbReference>
<feature type="region of interest" description="Disordered" evidence="1">
    <location>
        <begin position="53"/>
        <end position="108"/>
    </location>
</feature>
<evidence type="ECO:0000313" key="3">
    <source>
        <dbReference type="Proteomes" id="UP001174934"/>
    </source>
</evidence>
<protein>
    <recommendedName>
        <fullName evidence="4">Abscission/NoCut checkpoint regulator</fullName>
    </recommendedName>
</protein>
<organism evidence="2 3">
    <name type="scientific">Bombardia bombarda</name>
    <dbReference type="NCBI Taxonomy" id="252184"/>
    <lineage>
        <taxon>Eukaryota</taxon>
        <taxon>Fungi</taxon>
        <taxon>Dikarya</taxon>
        <taxon>Ascomycota</taxon>
        <taxon>Pezizomycotina</taxon>
        <taxon>Sordariomycetes</taxon>
        <taxon>Sordariomycetidae</taxon>
        <taxon>Sordariales</taxon>
        <taxon>Lasiosphaeriaceae</taxon>
        <taxon>Bombardia</taxon>
    </lineage>
</organism>
<keyword evidence="3" id="KW-1185">Reference proteome</keyword>
<proteinExistence type="predicted"/>
<dbReference type="InterPro" id="IPR044553">
    <property type="entry name" value="Bbox1_ANCHR"/>
</dbReference>
<gene>
    <name evidence="2" type="ORF">B0T17DRAFT_591822</name>
</gene>
<evidence type="ECO:0008006" key="4">
    <source>
        <dbReference type="Google" id="ProtNLM"/>
    </source>
</evidence>
<name>A0AA39WM34_9PEZI</name>
<sequence length="412" mass="44572">MATPRPDDRSLLDRLNALKPTTVTLDKDANLQDAQESSPPLSREDALAARLRILRDGGVQKKKPQPEPAQAGSRSSPPLPTPTPPIARPPAEPRISKSQTPRNNAYYDIPPWEADLVGEDDQAALDELLEGLSFEVPEADTATGTTTAAAPLSEFDPAHEAHRVSALLEKLQKSPTDSVDHAAGEGAPPHDTSEDDDSDGEHMTREVEEILSRARDEIALSESDPDRGPRENVEKDTGAADTNAAVAAVTPPAEPSGNIHKPDSTENPILSLPEVPSSPPTYPDPSIDNNTQETPEQRRRSLDFENDITTRMASLKGLGSGINVDSFGLPSAPTFQPSDHLPPLKGLGTAAGYTDEDQKTWCIVCLEDAAIRCVGCDNDVYCARCWKDMHLGPSAGFDERGHKWVKFERDLR</sequence>